<reference evidence="4 5" key="1">
    <citation type="journal article" date="2015" name="Stand. Genomic Sci.">
        <title>Complete genome sequence and description of Salinispira pacifica gen. nov., sp. nov., a novel spirochaete isolated form a hypersaline microbial mat.</title>
        <authorList>
            <person name="Ben Hania W."/>
            <person name="Joseph M."/>
            <person name="Schumann P."/>
            <person name="Bunk B."/>
            <person name="Fiebig A."/>
            <person name="Sproer C."/>
            <person name="Klenk H.P."/>
            <person name="Fardeau M.L."/>
            <person name="Spring S."/>
        </authorList>
    </citation>
    <scope>NUCLEOTIDE SEQUENCE [LARGE SCALE GENOMIC DNA]</scope>
    <source>
        <strain evidence="4 5">L21-RPul-D2</strain>
    </source>
</reference>
<dbReference type="eggNOG" id="COG1534">
    <property type="taxonomic scope" value="Bacteria"/>
</dbReference>
<dbReference type="KEGG" id="slr:L21SP2_2466"/>
<proteinExistence type="predicted"/>
<dbReference type="STRING" id="1307761.L21SP2_2466"/>
<dbReference type="InterPro" id="IPR035920">
    <property type="entry name" value="YhbY-like_sf"/>
</dbReference>
<accession>V5WJR1</accession>
<dbReference type="Gene3D" id="3.30.110.60">
    <property type="entry name" value="YhbY-like"/>
    <property type="match status" value="1"/>
</dbReference>
<dbReference type="EMBL" id="CP006939">
    <property type="protein sequence ID" value="AHC15819.1"/>
    <property type="molecule type" value="Genomic_DNA"/>
</dbReference>
<dbReference type="SUPFAM" id="SSF75471">
    <property type="entry name" value="YhbY-like"/>
    <property type="match status" value="1"/>
</dbReference>
<dbReference type="PANTHER" id="PTHR40065">
    <property type="entry name" value="RNA-BINDING PROTEIN YHBY"/>
    <property type="match status" value="1"/>
</dbReference>
<dbReference type="SMART" id="SM01103">
    <property type="entry name" value="CRS1_YhbY"/>
    <property type="match status" value="1"/>
</dbReference>
<organism evidence="4 5">
    <name type="scientific">Salinispira pacifica</name>
    <dbReference type="NCBI Taxonomy" id="1307761"/>
    <lineage>
        <taxon>Bacteria</taxon>
        <taxon>Pseudomonadati</taxon>
        <taxon>Spirochaetota</taxon>
        <taxon>Spirochaetia</taxon>
        <taxon>Spirochaetales</taxon>
        <taxon>Spirochaetaceae</taxon>
        <taxon>Salinispira</taxon>
    </lineage>
</organism>
<dbReference type="RefSeq" id="WP_024268722.1">
    <property type="nucleotide sequence ID" value="NC_023035.1"/>
</dbReference>
<dbReference type="PATRIC" id="fig|1307761.3.peg.2458"/>
<dbReference type="Proteomes" id="UP000018680">
    <property type="component" value="Chromosome"/>
</dbReference>
<dbReference type="InterPro" id="IPR051925">
    <property type="entry name" value="RNA-binding_domain"/>
</dbReference>
<name>V5WJR1_9SPIO</name>
<dbReference type="HOGENOM" id="CLU_095994_2_1_12"/>
<keyword evidence="1 2" id="KW-0694">RNA-binding</keyword>
<dbReference type="Pfam" id="PF01985">
    <property type="entry name" value="CRS1_YhbY"/>
    <property type="match status" value="1"/>
</dbReference>
<dbReference type="PROSITE" id="PS51295">
    <property type="entry name" value="CRM"/>
    <property type="match status" value="1"/>
</dbReference>
<dbReference type="GO" id="GO:0003723">
    <property type="term" value="F:RNA binding"/>
    <property type="evidence" value="ECO:0007669"/>
    <property type="project" value="UniProtKB-UniRule"/>
</dbReference>
<keyword evidence="5" id="KW-1185">Reference proteome</keyword>
<evidence type="ECO:0000259" key="3">
    <source>
        <dbReference type="PROSITE" id="PS51295"/>
    </source>
</evidence>
<protein>
    <submittedName>
        <fullName evidence="4">RNA binding protein</fullName>
    </submittedName>
</protein>
<sequence>MNNAQRNFLKKAAHSLKPVVMIGQNGLNEQVLKAAEEAIESHELIKVKFQDYKEAKREIADELCNSLNAESVSIIGNILTIYRPARDPGKRSIRLPD</sequence>
<dbReference type="InterPro" id="IPR001890">
    <property type="entry name" value="RNA-binding_CRM"/>
</dbReference>
<dbReference type="InterPro" id="IPR017924">
    <property type="entry name" value="RNA-binding_YhbY"/>
</dbReference>
<dbReference type="NCBIfam" id="TIGR00253">
    <property type="entry name" value="RNA_bind_YhbY"/>
    <property type="match status" value="1"/>
</dbReference>
<evidence type="ECO:0000256" key="2">
    <source>
        <dbReference type="PROSITE-ProRule" id="PRU00626"/>
    </source>
</evidence>
<evidence type="ECO:0000313" key="4">
    <source>
        <dbReference type="EMBL" id="AHC15819.1"/>
    </source>
</evidence>
<evidence type="ECO:0000313" key="5">
    <source>
        <dbReference type="Proteomes" id="UP000018680"/>
    </source>
</evidence>
<gene>
    <name evidence="4" type="ORF">L21SP2_2466</name>
</gene>
<dbReference type="OrthoDB" id="9797519at2"/>
<feature type="domain" description="CRM" evidence="3">
    <location>
        <begin position="1"/>
        <end position="94"/>
    </location>
</feature>
<dbReference type="AlphaFoldDB" id="V5WJR1"/>
<evidence type="ECO:0000256" key="1">
    <source>
        <dbReference type="ARBA" id="ARBA00022884"/>
    </source>
</evidence>
<dbReference type="PANTHER" id="PTHR40065:SF3">
    <property type="entry name" value="RNA-BINDING PROTEIN YHBY"/>
    <property type="match status" value="1"/>
</dbReference>